<keyword evidence="3" id="KW-1185">Reference proteome</keyword>
<protein>
    <recommendedName>
        <fullName evidence="1">4-alpha-hydroxy-tetrahydropterin dehydratase</fullName>
    </recommendedName>
</protein>
<organism evidence="2 3">
    <name type="scientific">Paramecium primaurelia</name>
    <dbReference type="NCBI Taxonomy" id="5886"/>
    <lineage>
        <taxon>Eukaryota</taxon>
        <taxon>Sar</taxon>
        <taxon>Alveolata</taxon>
        <taxon>Ciliophora</taxon>
        <taxon>Intramacronucleata</taxon>
        <taxon>Oligohymenophorea</taxon>
        <taxon>Peniculida</taxon>
        <taxon>Parameciidae</taxon>
        <taxon>Paramecium</taxon>
    </lineage>
</organism>
<evidence type="ECO:0000256" key="1">
    <source>
        <dbReference type="ARBA" id="ARBA00030497"/>
    </source>
</evidence>
<proteinExistence type="predicted"/>
<dbReference type="GO" id="GO:0006729">
    <property type="term" value="P:tetrahydrobiopterin biosynthetic process"/>
    <property type="evidence" value="ECO:0007669"/>
    <property type="project" value="InterPro"/>
</dbReference>
<dbReference type="AlphaFoldDB" id="A0A8S1MN42"/>
<evidence type="ECO:0000313" key="2">
    <source>
        <dbReference type="EMBL" id="CAD8081029.1"/>
    </source>
</evidence>
<dbReference type="Proteomes" id="UP000688137">
    <property type="component" value="Unassembled WGS sequence"/>
</dbReference>
<gene>
    <name evidence="2" type="ORF">PPRIM_AZ9-3.1.T0650013</name>
</gene>
<dbReference type="Pfam" id="PF01329">
    <property type="entry name" value="Pterin_4a"/>
    <property type="match status" value="1"/>
</dbReference>
<reference evidence="2" key="1">
    <citation type="submission" date="2021-01" db="EMBL/GenBank/DDBJ databases">
        <authorList>
            <consortium name="Genoscope - CEA"/>
            <person name="William W."/>
        </authorList>
    </citation>
    <scope>NUCLEOTIDE SEQUENCE</scope>
</reference>
<name>A0A8S1MN42_PARPR</name>
<dbReference type="PANTHER" id="PTHR12599">
    <property type="entry name" value="PTERIN-4-ALPHA-CARBINOLAMINE DEHYDRATASE"/>
    <property type="match status" value="1"/>
</dbReference>
<accession>A0A8S1MN42</accession>
<comment type="caution">
    <text evidence="2">The sequence shown here is derived from an EMBL/GenBank/DDBJ whole genome shotgun (WGS) entry which is preliminary data.</text>
</comment>
<sequence length="173" mass="20133">MIQLFRFCSGKITSSFPKLSFKVKDFSILKAEKPTALKIDEIKTLLKMHQLGATWKLQDDNSLYKEVKFSNFKEAFSFMTQVAIFSEQINHHPEWENLFNTIKIKLITDDVNNLTVKDIFLAYAIDNIAMNVQVKSAESTNDTRILEIAKIAEAWNFNFDQFHRMIETDSKQI</sequence>
<dbReference type="InterPro" id="IPR001533">
    <property type="entry name" value="Pterin_deHydtase"/>
</dbReference>
<evidence type="ECO:0000313" key="3">
    <source>
        <dbReference type="Proteomes" id="UP000688137"/>
    </source>
</evidence>
<dbReference type="EMBL" id="CAJJDM010000067">
    <property type="protein sequence ID" value="CAD8081029.1"/>
    <property type="molecule type" value="Genomic_DNA"/>
</dbReference>
<dbReference type="PANTHER" id="PTHR12599:SF0">
    <property type="entry name" value="PTERIN-4-ALPHA-CARBINOLAMINE DEHYDRATASE"/>
    <property type="match status" value="1"/>
</dbReference>
<dbReference type="GO" id="GO:0008124">
    <property type="term" value="F:4-alpha-hydroxytetrahydrobiopterin dehydratase activity"/>
    <property type="evidence" value="ECO:0007669"/>
    <property type="project" value="InterPro"/>
</dbReference>
<dbReference type="OMA" id="NIKQQDD"/>